<dbReference type="AlphaFoldDB" id="A0A5J4W1C9"/>
<dbReference type="Proteomes" id="UP000324800">
    <property type="component" value="Unassembled WGS sequence"/>
</dbReference>
<protein>
    <submittedName>
        <fullName evidence="1">Uncharacterized protein</fullName>
    </submittedName>
</protein>
<dbReference type="EMBL" id="SNRW01003859">
    <property type="protein sequence ID" value="KAA6388754.1"/>
    <property type="molecule type" value="Genomic_DNA"/>
</dbReference>
<evidence type="ECO:0000313" key="1">
    <source>
        <dbReference type="EMBL" id="KAA6388754.1"/>
    </source>
</evidence>
<organism evidence="1 2">
    <name type="scientific">Streblomastix strix</name>
    <dbReference type="NCBI Taxonomy" id="222440"/>
    <lineage>
        <taxon>Eukaryota</taxon>
        <taxon>Metamonada</taxon>
        <taxon>Preaxostyla</taxon>
        <taxon>Oxymonadida</taxon>
        <taxon>Streblomastigidae</taxon>
        <taxon>Streblomastix</taxon>
    </lineage>
</organism>
<proteinExistence type="predicted"/>
<reference evidence="1 2" key="1">
    <citation type="submission" date="2019-03" db="EMBL/GenBank/DDBJ databases">
        <title>Single cell metagenomics reveals metabolic interactions within the superorganism composed of flagellate Streblomastix strix and complex community of Bacteroidetes bacteria on its surface.</title>
        <authorList>
            <person name="Treitli S.C."/>
            <person name="Kolisko M."/>
            <person name="Husnik F."/>
            <person name="Keeling P."/>
            <person name="Hampl V."/>
        </authorList>
    </citation>
    <scope>NUCLEOTIDE SEQUENCE [LARGE SCALE GENOMIC DNA]</scope>
    <source>
        <strain evidence="1">ST1C</strain>
    </source>
</reference>
<sequence length="131" mass="15274">MPILEPLSANITIAIDALESLHIDWHAIFKIIWEAAIKYACESELCRFAQTDEQIEYESHNMEQQLTRLANTSNGIMKFAQFVSNMRIPPSKEEQNEMIIHADEIQIDGKTLLEWYEIYQTEAEKYNAPLR</sequence>
<comment type="caution">
    <text evidence="1">The sequence shown here is derived from an EMBL/GenBank/DDBJ whole genome shotgun (WGS) entry which is preliminary data.</text>
</comment>
<evidence type="ECO:0000313" key="2">
    <source>
        <dbReference type="Proteomes" id="UP000324800"/>
    </source>
</evidence>
<accession>A0A5J4W1C9</accession>
<gene>
    <name evidence="1" type="ORF">EZS28_015722</name>
</gene>
<name>A0A5J4W1C9_9EUKA</name>